<feature type="domain" description="RNA polymerase sigma-70 region 2" evidence="2">
    <location>
        <begin position="6"/>
        <end position="74"/>
    </location>
</feature>
<dbReference type="InterPro" id="IPR013324">
    <property type="entry name" value="RNA_pol_sigma_r3/r4-like"/>
</dbReference>
<dbReference type="GO" id="GO:0006352">
    <property type="term" value="P:DNA-templated transcription initiation"/>
    <property type="evidence" value="ECO:0007669"/>
    <property type="project" value="InterPro"/>
</dbReference>
<evidence type="ECO:0000313" key="4">
    <source>
        <dbReference type="EMBL" id="GHO48192.1"/>
    </source>
</evidence>
<evidence type="ECO:0000256" key="1">
    <source>
        <dbReference type="ARBA" id="ARBA00011344"/>
    </source>
</evidence>
<dbReference type="RefSeq" id="WP_220197396.1">
    <property type="nucleotide sequence ID" value="NZ_BNJF01000003.1"/>
</dbReference>
<protein>
    <submittedName>
        <fullName evidence="4">DNA-directed RNA polymerase sigma-70 factor</fullName>
    </submittedName>
</protein>
<dbReference type="InterPro" id="IPR036388">
    <property type="entry name" value="WH-like_DNA-bd_sf"/>
</dbReference>
<reference evidence="4" key="1">
    <citation type="submission" date="2020-10" db="EMBL/GenBank/DDBJ databases">
        <title>Taxonomic study of unclassified bacteria belonging to the class Ktedonobacteria.</title>
        <authorList>
            <person name="Yabe S."/>
            <person name="Wang C.M."/>
            <person name="Zheng Y."/>
            <person name="Sakai Y."/>
            <person name="Cavaletti L."/>
            <person name="Monciardini P."/>
            <person name="Donadio S."/>
        </authorList>
    </citation>
    <scope>NUCLEOTIDE SEQUENCE</scope>
    <source>
        <strain evidence="4">SOSP1-1</strain>
    </source>
</reference>
<dbReference type="Pfam" id="PF04542">
    <property type="entry name" value="Sigma70_r2"/>
    <property type="match status" value="1"/>
</dbReference>
<dbReference type="CDD" id="cd06171">
    <property type="entry name" value="Sigma70_r4"/>
    <property type="match status" value="1"/>
</dbReference>
<evidence type="ECO:0000259" key="3">
    <source>
        <dbReference type="Pfam" id="PF08281"/>
    </source>
</evidence>
<dbReference type="NCBIfam" id="NF007214">
    <property type="entry name" value="PRK09636.1"/>
    <property type="match status" value="1"/>
</dbReference>
<dbReference type="SUPFAM" id="SSF54427">
    <property type="entry name" value="NTF2-like"/>
    <property type="match status" value="1"/>
</dbReference>
<keyword evidence="4" id="KW-0804">Transcription</keyword>
<comment type="caution">
    <text evidence="4">The sequence shown here is derived from an EMBL/GenBank/DDBJ whole genome shotgun (WGS) entry which is preliminary data.</text>
</comment>
<dbReference type="InterPro" id="IPR007627">
    <property type="entry name" value="RNA_pol_sigma70_r2"/>
</dbReference>
<gene>
    <name evidence="4" type="ORF">KSX_63550</name>
</gene>
<dbReference type="SUPFAM" id="SSF88659">
    <property type="entry name" value="Sigma3 and sigma4 domains of RNA polymerase sigma factors"/>
    <property type="match status" value="1"/>
</dbReference>
<dbReference type="Pfam" id="PF08281">
    <property type="entry name" value="Sigma70_r4_2"/>
    <property type="match status" value="1"/>
</dbReference>
<dbReference type="NCBIfam" id="TIGR02957">
    <property type="entry name" value="SigX4"/>
    <property type="match status" value="1"/>
</dbReference>
<dbReference type="SUPFAM" id="SSF88946">
    <property type="entry name" value="Sigma2 domain of RNA polymerase sigma factors"/>
    <property type="match status" value="1"/>
</dbReference>
<dbReference type="AlphaFoldDB" id="A0A8J3MTF8"/>
<dbReference type="Gene3D" id="3.10.450.50">
    <property type="match status" value="1"/>
</dbReference>
<dbReference type="Gene3D" id="1.10.1740.10">
    <property type="match status" value="1"/>
</dbReference>
<dbReference type="Proteomes" id="UP000612362">
    <property type="component" value="Unassembled WGS sequence"/>
</dbReference>
<dbReference type="InterPro" id="IPR014284">
    <property type="entry name" value="RNA_pol_sigma-70_dom"/>
</dbReference>
<keyword evidence="5" id="KW-1185">Reference proteome</keyword>
<dbReference type="InterPro" id="IPR032710">
    <property type="entry name" value="NTF2-like_dom_sf"/>
</dbReference>
<proteinExistence type="predicted"/>
<dbReference type="GO" id="GO:0000428">
    <property type="term" value="C:DNA-directed RNA polymerase complex"/>
    <property type="evidence" value="ECO:0007669"/>
    <property type="project" value="UniProtKB-KW"/>
</dbReference>
<sequence length="287" mass="32896">MDTETIFREYRPLLFSLAYHMLGSVMDAEDCVQETLLRWKHAESKGETKAIHSPRAFLCTIATNWCLDHLRKARVKREMPMGAWLPEPLVTADLETQAEIAETLSVAFLRLLEQLSPLERAVFLLRQVFDYEYAEIARIVGKSEHSCRQIIYRARQHLASSRPRYSVSKEQHEQFLQRCLEASSQGEMQALLDLLAEDVTLYSDGGELRWPMPLHGATSVARYLLAVVERVSRETEWSWKLATVNGQPGIVVHAYGRVDAIVTCELLEGRIQELDLIVNPDKLHHLQ</sequence>
<dbReference type="EMBL" id="BNJF01000003">
    <property type="protein sequence ID" value="GHO48192.1"/>
    <property type="molecule type" value="Genomic_DNA"/>
</dbReference>
<dbReference type="Gene3D" id="1.10.10.10">
    <property type="entry name" value="Winged helix-like DNA-binding domain superfamily/Winged helix DNA-binding domain"/>
    <property type="match status" value="1"/>
</dbReference>
<evidence type="ECO:0000259" key="2">
    <source>
        <dbReference type="Pfam" id="PF04542"/>
    </source>
</evidence>
<dbReference type="GO" id="GO:0016987">
    <property type="term" value="F:sigma factor activity"/>
    <property type="evidence" value="ECO:0007669"/>
    <property type="project" value="InterPro"/>
</dbReference>
<dbReference type="InterPro" id="IPR013325">
    <property type="entry name" value="RNA_pol_sigma_r2"/>
</dbReference>
<organism evidence="4 5">
    <name type="scientific">Ktedonospora formicarum</name>
    <dbReference type="NCBI Taxonomy" id="2778364"/>
    <lineage>
        <taxon>Bacteria</taxon>
        <taxon>Bacillati</taxon>
        <taxon>Chloroflexota</taxon>
        <taxon>Ktedonobacteria</taxon>
        <taxon>Ktedonobacterales</taxon>
        <taxon>Ktedonobacteraceae</taxon>
        <taxon>Ktedonospora</taxon>
    </lineage>
</organism>
<feature type="domain" description="RNA polymerase sigma factor 70 region 4 type 2" evidence="3">
    <location>
        <begin position="107"/>
        <end position="158"/>
    </location>
</feature>
<dbReference type="PANTHER" id="PTHR30173:SF36">
    <property type="entry name" value="ECF RNA POLYMERASE SIGMA FACTOR SIGJ"/>
    <property type="match status" value="1"/>
</dbReference>
<dbReference type="InterPro" id="IPR014303">
    <property type="entry name" value="RNA_pol_sigma-70_ECF"/>
</dbReference>
<dbReference type="NCBIfam" id="TIGR02937">
    <property type="entry name" value="sigma70-ECF"/>
    <property type="match status" value="1"/>
</dbReference>
<dbReference type="InterPro" id="IPR013249">
    <property type="entry name" value="RNA_pol_sigma70_r4_t2"/>
</dbReference>
<name>A0A8J3MTF8_9CHLR</name>
<keyword evidence="4" id="KW-0240">DNA-directed RNA polymerase</keyword>
<dbReference type="InterPro" id="IPR052704">
    <property type="entry name" value="ECF_Sigma-70_Domain"/>
</dbReference>
<evidence type="ECO:0000313" key="5">
    <source>
        <dbReference type="Proteomes" id="UP000612362"/>
    </source>
</evidence>
<dbReference type="PANTHER" id="PTHR30173">
    <property type="entry name" value="SIGMA 19 FACTOR"/>
    <property type="match status" value="1"/>
</dbReference>
<comment type="subunit">
    <text evidence="1">Interacts transiently with the RNA polymerase catalytic core formed by RpoA, RpoB, RpoC and RpoZ (2 alpha, 1 beta, 1 beta' and 1 omega subunit) to form the RNA polymerase holoenzyme that can initiate transcription.</text>
</comment>
<dbReference type="GO" id="GO:0003677">
    <property type="term" value="F:DNA binding"/>
    <property type="evidence" value="ECO:0007669"/>
    <property type="project" value="InterPro"/>
</dbReference>
<accession>A0A8J3MTF8</accession>